<dbReference type="Proteomes" id="UP000249016">
    <property type="component" value="Unassembled WGS sequence"/>
</dbReference>
<accession>A0A327NG31</accession>
<proteinExistence type="predicted"/>
<protein>
    <submittedName>
        <fullName evidence="1">Uncharacterized protein</fullName>
    </submittedName>
</protein>
<dbReference type="RefSeq" id="WP_111340989.1">
    <property type="nucleotide sequence ID" value="NZ_QLII01000001.1"/>
</dbReference>
<reference evidence="1 2" key="1">
    <citation type="submission" date="2018-06" db="EMBL/GenBank/DDBJ databases">
        <title>Spirosoma sp. HMF3257 Genome sequencing and assembly.</title>
        <authorList>
            <person name="Kang H."/>
            <person name="Cha I."/>
            <person name="Kim H."/>
            <person name="Kang J."/>
            <person name="Joh K."/>
        </authorList>
    </citation>
    <scope>NUCLEOTIDE SEQUENCE [LARGE SCALE GENOMIC DNA]</scope>
    <source>
        <strain evidence="1 2">HMF3257</strain>
    </source>
</reference>
<name>A0A327NG31_9BACT</name>
<keyword evidence="2" id="KW-1185">Reference proteome</keyword>
<sequence>MINTISRTFFLCILPFLLHAQFIINSPKARSVLQRDVANRAQLIIAGTAPSSALTIEARLIPMVVGQGTPSNWTQVATVNGIEHLKAY</sequence>
<evidence type="ECO:0000313" key="2">
    <source>
        <dbReference type="Proteomes" id="UP000249016"/>
    </source>
</evidence>
<dbReference type="EMBL" id="QLII01000001">
    <property type="protein sequence ID" value="RAI74117.1"/>
    <property type="molecule type" value="Genomic_DNA"/>
</dbReference>
<evidence type="ECO:0000313" key="1">
    <source>
        <dbReference type="EMBL" id="RAI74117.1"/>
    </source>
</evidence>
<organism evidence="1 2">
    <name type="scientific">Spirosoma telluris</name>
    <dbReference type="NCBI Taxonomy" id="2183553"/>
    <lineage>
        <taxon>Bacteria</taxon>
        <taxon>Pseudomonadati</taxon>
        <taxon>Bacteroidota</taxon>
        <taxon>Cytophagia</taxon>
        <taxon>Cytophagales</taxon>
        <taxon>Cytophagaceae</taxon>
        <taxon>Spirosoma</taxon>
    </lineage>
</organism>
<dbReference type="AlphaFoldDB" id="A0A327NG31"/>
<comment type="caution">
    <text evidence="1">The sequence shown here is derived from an EMBL/GenBank/DDBJ whole genome shotgun (WGS) entry which is preliminary data.</text>
</comment>
<gene>
    <name evidence="1" type="ORF">HMF3257_06740</name>
</gene>